<sequence>MGAWGLGLFQSDYDDDLISELHTEAGLPKFVDGDDMKNFRSLYAPFDSNPSITRNHLDSGVLEPHKKDRFPPAYIVVIIGALAMGLGCRLLQGLRNLMNDNYLEIGLMRDSKTQIEKALEVYCDRSPYDYRSKDLNEVIRGGGPPLANS</sequence>
<feature type="transmembrane region" description="Helical" evidence="1">
    <location>
        <begin position="73"/>
        <end position="91"/>
    </location>
</feature>
<keyword evidence="1" id="KW-0812">Transmembrane</keyword>
<evidence type="ECO:0000256" key="1">
    <source>
        <dbReference type="SAM" id="Phobius"/>
    </source>
</evidence>
<protein>
    <submittedName>
        <fullName evidence="2">Uncharacterized protein</fullName>
    </submittedName>
</protein>
<name>A0A6G1GNW1_9PEZI</name>
<gene>
    <name evidence="2" type="ORF">K402DRAFT_407523</name>
</gene>
<dbReference type="Proteomes" id="UP000800041">
    <property type="component" value="Unassembled WGS sequence"/>
</dbReference>
<proteinExistence type="predicted"/>
<evidence type="ECO:0000313" key="2">
    <source>
        <dbReference type="EMBL" id="KAF1982504.1"/>
    </source>
</evidence>
<dbReference type="OrthoDB" id="341421at2759"/>
<dbReference type="EMBL" id="ML977183">
    <property type="protein sequence ID" value="KAF1982504.1"/>
    <property type="molecule type" value="Genomic_DNA"/>
</dbReference>
<keyword evidence="3" id="KW-1185">Reference proteome</keyword>
<keyword evidence="1" id="KW-1133">Transmembrane helix</keyword>
<organism evidence="2 3">
    <name type="scientific">Aulographum hederae CBS 113979</name>
    <dbReference type="NCBI Taxonomy" id="1176131"/>
    <lineage>
        <taxon>Eukaryota</taxon>
        <taxon>Fungi</taxon>
        <taxon>Dikarya</taxon>
        <taxon>Ascomycota</taxon>
        <taxon>Pezizomycotina</taxon>
        <taxon>Dothideomycetes</taxon>
        <taxon>Pleosporomycetidae</taxon>
        <taxon>Aulographales</taxon>
        <taxon>Aulographaceae</taxon>
    </lineage>
</organism>
<dbReference type="AlphaFoldDB" id="A0A6G1GNW1"/>
<accession>A0A6G1GNW1</accession>
<keyword evidence="1" id="KW-0472">Membrane</keyword>
<evidence type="ECO:0000313" key="3">
    <source>
        <dbReference type="Proteomes" id="UP000800041"/>
    </source>
</evidence>
<reference evidence="2" key="1">
    <citation type="journal article" date="2020" name="Stud. Mycol.">
        <title>101 Dothideomycetes genomes: a test case for predicting lifestyles and emergence of pathogens.</title>
        <authorList>
            <person name="Haridas S."/>
            <person name="Albert R."/>
            <person name="Binder M."/>
            <person name="Bloem J."/>
            <person name="Labutti K."/>
            <person name="Salamov A."/>
            <person name="Andreopoulos B."/>
            <person name="Baker S."/>
            <person name="Barry K."/>
            <person name="Bills G."/>
            <person name="Bluhm B."/>
            <person name="Cannon C."/>
            <person name="Castanera R."/>
            <person name="Culley D."/>
            <person name="Daum C."/>
            <person name="Ezra D."/>
            <person name="Gonzalez J."/>
            <person name="Henrissat B."/>
            <person name="Kuo A."/>
            <person name="Liang C."/>
            <person name="Lipzen A."/>
            <person name="Lutzoni F."/>
            <person name="Magnuson J."/>
            <person name="Mondo S."/>
            <person name="Nolan M."/>
            <person name="Ohm R."/>
            <person name="Pangilinan J."/>
            <person name="Park H.-J."/>
            <person name="Ramirez L."/>
            <person name="Alfaro M."/>
            <person name="Sun H."/>
            <person name="Tritt A."/>
            <person name="Yoshinaga Y."/>
            <person name="Zwiers L.-H."/>
            <person name="Turgeon B."/>
            <person name="Goodwin S."/>
            <person name="Spatafora J."/>
            <person name="Crous P."/>
            <person name="Grigoriev I."/>
        </authorList>
    </citation>
    <scope>NUCLEOTIDE SEQUENCE</scope>
    <source>
        <strain evidence="2">CBS 113979</strain>
    </source>
</reference>